<feature type="transmembrane region" description="Helical" evidence="19">
    <location>
        <begin position="113"/>
        <end position="132"/>
    </location>
</feature>
<dbReference type="GO" id="GO:0000155">
    <property type="term" value="F:phosphorelay sensor kinase activity"/>
    <property type="evidence" value="ECO:0007669"/>
    <property type="project" value="InterPro"/>
</dbReference>
<dbReference type="Pfam" id="PF02518">
    <property type="entry name" value="HATPase_c"/>
    <property type="match status" value="1"/>
</dbReference>
<dbReference type="GO" id="GO:0005524">
    <property type="term" value="F:ATP binding"/>
    <property type="evidence" value="ECO:0007669"/>
    <property type="project" value="UniProtKB-KW"/>
</dbReference>
<evidence type="ECO:0000313" key="21">
    <source>
        <dbReference type="EMBL" id="MBE9216740.1"/>
    </source>
</evidence>
<feature type="transmembrane region" description="Helical" evidence="19">
    <location>
        <begin position="44"/>
        <end position="63"/>
    </location>
</feature>
<dbReference type="PRINTS" id="PR00344">
    <property type="entry name" value="BCTRLSENSOR"/>
</dbReference>
<gene>
    <name evidence="21" type="ORF">IQ247_29495</name>
</gene>
<protein>
    <recommendedName>
        <fullName evidence="5">Oxygen sensor histidine kinase NreB</fullName>
        <ecNumber evidence="4">2.7.13.3</ecNumber>
    </recommendedName>
    <alternativeName>
        <fullName evidence="18">Nitrogen regulation protein B</fullName>
    </alternativeName>
</protein>
<accession>A0A8J7F9D4</accession>
<dbReference type="PROSITE" id="PS50109">
    <property type="entry name" value="HIS_KIN"/>
    <property type="match status" value="1"/>
</dbReference>
<dbReference type="CDD" id="cd16917">
    <property type="entry name" value="HATPase_UhpB-NarQ-NarX-like"/>
    <property type="match status" value="1"/>
</dbReference>
<dbReference type="InterPro" id="IPR011712">
    <property type="entry name" value="Sig_transdc_His_kin_sub3_dim/P"/>
</dbReference>
<evidence type="ECO:0000313" key="22">
    <source>
        <dbReference type="Proteomes" id="UP000620559"/>
    </source>
</evidence>
<feature type="transmembrane region" description="Helical" evidence="19">
    <location>
        <begin position="75"/>
        <end position="101"/>
    </location>
</feature>
<evidence type="ECO:0000259" key="20">
    <source>
        <dbReference type="PROSITE" id="PS50109"/>
    </source>
</evidence>
<keyword evidence="6" id="KW-0004">4Fe-4S</keyword>
<evidence type="ECO:0000256" key="16">
    <source>
        <dbReference type="ARBA" id="ARBA00023014"/>
    </source>
</evidence>
<dbReference type="SMART" id="SM00387">
    <property type="entry name" value="HATPase_c"/>
    <property type="match status" value="1"/>
</dbReference>
<dbReference type="InterPro" id="IPR050482">
    <property type="entry name" value="Sensor_HK_TwoCompSys"/>
</dbReference>
<dbReference type="PANTHER" id="PTHR24421">
    <property type="entry name" value="NITRATE/NITRITE SENSOR PROTEIN NARX-RELATED"/>
    <property type="match status" value="1"/>
</dbReference>
<name>A0A8J7F9D4_9CYAN</name>
<dbReference type="PANTHER" id="PTHR24421:SF10">
    <property type="entry name" value="NITRATE_NITRITE SENSOR PROTEIN NARQ"/>
    <property type="match status" value="1"/>
</dbReference>
<evidence type="ECO:0000256" key="15">
    <source>
        <dbReference type="ARBA" id="ARBA00023012"/>
    </source>
</evidence>
<keyword evidence="7" id="KW-0963">Cytoplasm</keyword>
<dbReference type="SUPFAM" id="SSF55874">
    <property type="entry name" value="ATPase domain of HSP90 chaperone/DNA topoisomerase II/histidine kinase"/>
    <property type="match status" value="1"/>
</dbReference>
<dbReference type="EC" id="2.7.13.3" evidence="4"/>
<keyword evidence="12 21" id="KW-0418">Kinase</keyword>
<keyword evidence="19" id="KW-0812">Transmembrane</keyword>
<dbReference type="AlphaFoldDB" id="A0A8J7F9D4"/>
<evidence type="ECO:0000256" key="6">
    <source>
        <dbReference type="ARBA" id="ARBA00022485"/>
    </source>
</evidence>
<dbReference type="Proteomes" id="UP000620559">
    <property type="component" value="Unassembled WGS sequence"/>
</dbReference>
<evidence type="ECO:0000256" key="8">
    <source>
        <dbReference type="ARBA" id="ARBA00022553"/>
    </source>
</evidence>
<comment type="cofactor">
    <cofactor evidence="2">
        <name>[4Fe-4S] cluster</name>
        <dbReference type="ChEBI" id="CHEBI:49883"/>
    </cofactor>
</comment>
<feature type="transmembrane region" description="Helical" evidence="19">
    <location>
        <begin position="165"/>
        <end position="184"/>
    </location>
</feature>
<evidence type="ECO:0000256" key="10">
    <source>
        <dbReference type="ARBA" id="ARBA00022723"/>
    </source>
</evidence>
<comment type="caution">
    <text evidence="21">The sequence shown here is derived from an EMBL/GenBank/DDBJ whole genome shotgun (WGS) entry which is preliminary data.</text>
</comment>
<comment type="function">
    <text evidence="17">Member of the two-component regulatory system NreB/NreC involved in the control of dissimilatory nitrate/nitrite reduction in response to oxygen. NreB functions as a direct oxygen sensor histidine kinase which is autophosphorylated, in the absence of oxygen, probably at the conserved histidine residue, and transfers its phosphate group probably to a conserved aspartate residue of NreC. NreB/NreC activates the expression of the nitrate (narGHJI) and nitrite (nir) reductase operons, as well as the putative nitrate transporter gene narT.</text>
</comment>
<evidence type="ECO:0000256" key="1">
    <source>
        <dbReference type="ARBA" id="ARBA00000085"/>
    </source>
</evidence>
<dbReference type="GO" id="GO:0051539">
    <property type="term" value="F:4 iron, 4 sulfur cluster binding"/>
    <property type="evidence" value="ECO:0007669"/>
    <property type="project" value="UniProtKB-KW"/>
</dbReference>
<keyword evidence="19" id="KW-0472">Membrane</keyword>
<dbReference type="Gene3D" id="1.20.5.1930">
    <property type="match status" value="1"/>
</dbReference>
<dbReference type="InterPro" id="IPR004358">
    <property type="entry name" value="Sig_transdc_His_kin-like_C"/>
</dbReference>
<evidence type="ECO:0000256" key="7">
    <source>
        <dbReference type="ARBA" id="ARBA00022490"/>
    </source>
</evidence>
<evidence type="ECO:0000256" key="2">
    <source>
        <dbReference type="ARBA" id="ARBA00001966"/>
    </source>
</evidence>
<evidence type="ECO:0000256" key="9">
    <source>
        <dbReference type="ARBA" id="ARBA00022679"/>
    </source>
</evidence>
<dbReference type="InterPro" id="IPR005467">
    <property type="entry name" value="His_kinase_dom"/>
</dbReference>
<feature type="transmembrane region" description="Helical" evidence="19">
    <location>
        <begin position="15"/>
        <end position="32"/>
    </location>
</feature>
<comment type="catalytic activity">
    <reaction evidence="1">
        <text>ATP + protein L-histidine = ADP + protein N-phospho-L-histidine.</text>
        <dbReference type="EC" id="2.7.13.3"/>
    </reaction>
</comment>
<keyword evidence="22" id="KW-1185">Reference proteome</keyword>
<dbReference type="GO" id="GO:0046872">
    <property type="term" value="F:metal ion binding"/>
    <property type="evidence" value="ECO:0007669"/>
    <property type="project" value="UniProtKB-KW"/>
</dbReference>
<keyword evidence="10" id="KW-0479">Metal-binding</keyword>
<evidence type="ECO:0000256" key="12">
    <source>
        <dbReference type="ARBA" id="ARBA00022777"/>
    </source>
</evidence>
<keyword evidence="15" id="KW-0902">Two-component regulatory system</keyword>
<evidence type="ECO:0000256" key="17">
    <source>
        <dbReference type="ARBA" id="ARBA00024827"/>
    </source>
</evidence>
<dbReference type="InterPro" id="IPR036890">
    <property type="entry name" value="HATPase_C_sf"/>
</dbReference>
<dbReference type="Gene3D" id="3.30.565.10">
    <property type="entry name" value="Histidine kinase-like ATPase, C-terminal domain"/>
    <property type="match status" value="1"/>
</dbReference>
<dbReference type="InterPro" id="IPR003594">
    <property type="entry name" value="HATPase_dom"/>
</dbReference>
<dbReference type="Pfam" id="PF07730">
    <property type="entry name" value="HisKA_3"/>
    <property type="match status" value="1"/>
</dbReference>
<evidence type="ECO:0000256" key="5">
    <source>
        <dbReference type="ARBA" id="ARBA00017322"/>
    </source>
</evidence>
<comment type="subcellular location">
    <subcellularLocation>
        <location evidence="3">Cytoplasm</location>
    </subcellularLocation>
</comment>
<evidence type="ECO:0000256" key="14">
    <source>
        <dbReference type="ARBA" id="ARBA00023004"/>
    </source>
</evidence>
<evidence type="ECO:0000256" key="4">
    <source>
        <dbReference type="ARBA" id="ARBA00012438"/>
    </source>
</evidence>
<sequence length="397" mass="44613">MHFTPTTSLSIRRSIRYLEWLILIVYLFMFVLNRSETSYSYLPIPTYIAFAQIIVLAGLSFIFPTNRPPGYRQTYIGLEILIIMIARAVGIGFDIVLYLVIAKSCFLLKRKQVIVITIISGILWNLLLALSIPKILEFNRANLTQIVAELDNTNLIISRVVINDIGGYIAASLFVLLFSFVVIAEQKSRQKAEALTQQVEILAASLERSRIAREIHDSLGHSLTTLDIQLELAQRLYDKDPNKAVNSLNIAKELSSECLTKVRHSVQSIRQTNFNLNQALAILVEQVGRNQSFTIHLDSELPQLPNQTSHQLYCIVQEAVTNIQKHAIAKVVNIKAYQNTQGVILEIIDDGQGFEVNAHHTGFGLRGIQERVQILGGELQIKSTSAQGTQIRVWIPV</sequence>
<keyword evidence="13" id="KW-0067">ATP-binding</keyword>
<evidence type="ECO:0000256" key="18">
    <source>
        <dbReference type="ARBA" id="ARBA00030800"/>
    </source>
</evidence>
<proteinExistence type="predicted"/>
<keyword evidence="14" id="KW-0408">Iron</keyword>
<evidence type="ECO:0000256" key="11">
    <source>
        <dbReference type="ARBA" id="ARBA00022741"/>
    </source>
</evidence>
<keyword evidence="8" id="KW-0597">Phosphoprotein</keyword>
<dbReference type="GO" id="GO:0046983">
    <property type="term" value="F:protein dimerization activity"/>
    <property type="evidence" value="ECO:0007669"/>
    <property type="project" value="InterPro"/>
</dbReference>
<keyword evidence="9" id="KW-0808">Transferase</keyword>
<feature type="domain" description="Histidine kinase" evidence="20">
    <location>
        <begin position="210"/>
        <end position="397"/>
    </location>
</feature>
<evidence type="ECO:0000256" key="3">
    <source>
        <dbReference type="ARBA" id="ARBA00004496"/>
    </source>
</evidence>
<keyword evidence="19" id="KW-1133">Transmembrane helix</keyword>
<organism evidence="21 22">
    <name type="scientific">Plectonema cf. radiosum LEGE 06105</name>
    <dbReference type="NCBI Taxonomy" id="945769"/>
    <lineage>
        <taxon>Bacteria</taxon>
        <taxon>Bacillati</taxon>
        <taxon>Cyanobacteriota</taxon>
        <taxon>Cyanophyceae</taxon>
        <taxon>Oscillatoriophycideae</taxon>
        <taxon>Oscillatoriales</taxon>
        <taxon>Microcoleaceae</taxon>
        <taxon>Plectonema</taxon>
    </lineage>
</organism>
<reference evidence="21" key="1">
    <citation type="submission" date="2020-10" db="EMBL/GenBank/DDBJ databases">
        <authorList>
            <person name="Castelo-Branco R."/>
            <person name="Eusebio N."/>
            <person name="Adriana R."/>
            <person name="Vieira A."/>
            <person name="Brugerolle De Fraissinette N."/>
            <person name="Rezende De Castro R."/>
            <person name="Schneider M.P."/>
            <person name="Vasconcelos V."/>
            <person name="Leao P.N."/>
        </authorList>
    </citation>
    <scope>NUCLEOTIDE SEQUENCE</scope>
    <source>
        <strain evidence="21">LEGE 06105</strain>
    </source>
</reference>
<dbReference type="GO" id="GO:0016020">
    <property type="term" value="C:membrane"/>
    <property type="evidence" value="ECO:0007669"/>
    <property type="project" value="InterPro"/>
</dbReference>
<evidence type="ECO:0000256" key="19">
    <source>
        <dbReference type="SAM" id="Phobius"/>
    </source>
</evidence>
<evidence type="ECO:0000256" key="13">
    <source>
        <dbReference type="ARBA" id="ARBA00022840"/>
    </source>
</evidence>
<dbReference type="EMBL" id="JADEWL010000199">
    <property type="protein sequence ID" value="MBE9216740.1"/>
    <property type="molecule type" value="Genomic_DNA"/>
</dbReference>
<dbReference type="GO" id="GO:0005737">
    <property type="term" value="C:cytoplasm"/>
    <property type="evidence" value="ECO:0007669"/>
    <property type="project" value="UniProtKB-SubCell"/>
</dbReference>
<keyword evidence="16" id="KW-0411">Iron-sulfur</keyword>
<keyword evidence="11" id="KW-0547">Nucleotide-binding</keyword>
<dbReference type="RefSeq" id="WP_193925492.1">
    <property type="nucleotide sequence ID" value="NZ_JADEWL010000199.1"/>
</dbReference>